<evidence type="ECO:0000313" key="1">
    <source>
        <dbReference type="EMBL" id="CAB0030320.1"/>
    </source>
</evidence>
<gene>
    <name evidence="1" type="ORF">TBRA_LOCUS2326</name>
</gene>
<accession>A0A6H5HYM7</accession>
<sequence>MKRSSPTDEAGRIDAFHPVCCLAVSAAGSRVLLANATYSLTRYAEWISVQYIPNLTAAAAASILLPHGGGPQLAPSAAAAAAHLLLVLSCCYVTWPSRIDDAHTFVQQHLKSSRSQTLMGCSAAQWRRISDRVCAEREREPLDESSVDADDDAPYNVLNVAPVAARATNSGIPAAALRTALEKEHESSLLYASIGELSAARNSSINKINSRVYACVYYI</sequence>
<dbReference type="AlphaFoldDB" id="A0A6H5HYM7"/>
<dbReference type="EMBL" id="CADCXV010000458">
    <property type="protein sequence ID" value="CAB0030320.1"/>
    <property type="molecule type" value="Genomic_DNA"/>
</dbReference>
<proteinExistence type="predicted"/>
<protein>
    <submittedName>
        <fullName evidence="1">Uncharacterized protein</fullName>
    </submittedName>
</protein>
<organism evidence="1 2">
    <name type="scientific">Trichogramma brassicae</name>
    <dbReference type="NCBI Taxonomy" id="86971"/>
    <lineage>
        <taxon>Eukaryota</taxon>
        <taxon>Metazoa</taxon>
        <taxon>Ecdysozoa</taxon>
        <taxon>Arthropoda</taxon>
        <taxon>Hexapoda</taxon>
        <taxon>Insecta</taxon>
        <taxon>Pterygota</taxon>
        <taxon>Neoptera</taxon>
        <taxon>Endopterygota</taxon>
        <taxon>Hymenoptera</taxon>
        <taxon>Apocrita</taxon>
        <taxon>Proctotrupomorpha</taxon>
        <taxon>Chalcidoidea</taxon>
        <taxon>Trichogrammatidae</taxon>
        <taxon>Trichogramma</taxon>
    </lineage>
</organism>
<evidence type="ECO:0000313" key="2">
    <source>
        <dbReference type="Proteomes" id="UP000479190"/>
    </source>
</evidence>
<reference evidence="1 2" key="1">
    <citation type="submission" date="2020-02" db="EMBL/GenBank/DDBJ databases">
        <authorList>
            <person name="Ferguson B K."/>
        </authorList>
    </citation>
    <scope>NUCLEOTIDE SEQUENCE [LARGE SCALE GENOMIC DNA]</scope>
</reference>
<dbReference type="Proteomes" id="UP000479190">
    <property type="component" value="Unassembled WGS sequence"/>
</dbReference>
<name>A0A6H5HYM7_9HYME</name>
<keyword evidence="2" id="KW-1185">Reference proteome</keyword>